<accession>A0AAD0RTV0</accession>
<evidence type="ECO:0000259" key="1">
    <source>
        <dbReference type="Pfam" id="PF12919"/>
    </source>
</evidence>
<feature type="domain" description="GT44" evidence="1">
    <location>
        <begin position="44"/>
        <end position="95"/>
    </location>
</feature>
<sequence length="140" mass="15508">MMLNSVGVRLLQTSSSNAGVESVQASKCLAQVYDKSDFKAVSSEIHMVWLGSKPGDSQQKYLRGGSEKNLNSTVNLWVDSKPFGAYAANKEVREQVNTLFPDAKQYQQEKQLRGLFSQLKAGLQSEDKPLGRAAQKKERP</sequence>
<dbReference type="Pfam" id="PF12919">
    <property type="entry name" value="TcdA_TcdB"/>
    <property type="match status" value="1"/>
</dbReference>
<proteinExistence type="predicted"/>
<name>A0AAD0RTV0_9NEIS</name>
<evidence type="ECO:0000313" key="3">
    <source>
        <dbReference type="Proteomes" id="UP000259465"/>
    </source>
</evidence>
<dbReference type="SUPFAM" id="SSF53448">
    <property type="entry name" value="Nucleotide-diphospho-sugar transferases"/>
    <property type="match status" value="1"/>
</dbReference>
<dbReference type="InterPro" id="IPR024770">
    <property type="entry name" value="TcdA/TcdB_cat"/>
</dbReference>
<reference evidence="2 3" key="1">
    <citation type="submission" date="2018-08" db="EMBL/GenBank/DDBJ databases">
        <title>Complete genome sequence of JP2-74.</title>
        <authorList>
            <person name="Wu L."/>
        </authorList>
    </citation>
    <scope>NUCLEOTIDE SEQUENCE [LARGE SCALE GENOMIC DNA]</scope>
    <source>
        <strain evidence="2 3">JP2-74</strain>
    </source>
</reference>
<dbReference type="KEGG" id="crz:D1345_20505"/>
<dbReference type="EMBL" id="CP031968">
    <property type="protein sequence ID" value="AXT48397.1"/>
    <property type="molecule type" value="Genomic_DNA"/>
</dbReference>
<dbReference type="Gene3D" id="3.90.550.20">
    <property type="match status" value="1"/>
</dbReference>
<keyword evidence="3" id="KW-1185">Reference proteome</keyword>
<dbReference type="AlphaFoldDB" id="A0AAD0RTV0"/>
<gene>
    <name evidence="2" type="ORF">D1345_20505</name>
</gene>
<dbReference type="GO" id="GO:0016757">
    <property type="term" value="F:glycosyltransferase activity"/>
    <property type="evidence" value="ECO:0007669"/>
    <property type="project" value="InterPro"/>
</dbReference>
<evidence type="ECO:0000313" key="2">
    <source>
        <dbReference type="EMBL" id="AXT48397.1"/>
    </source>
</evidence>
<dbReference type="RefSeq" id="WP_043589668.1">
    <property type="nucleotide sequence ID" value="NZ_CP031968.1"/>
</dbReference>
<organism evidence="2 3">
    <name type="scientific">Chromobacterium rhizoryzae</name>
    <dbReference type="NCBI Taxonomy" id="1778675"/>
    <lineage>
        <taxon>Bacteria</taxon>
        <taxon>Pseudomonadati</taxon>
        <taxon>Pseudomonadota</taxon>
        <taxon>Betaproteobacteria</taxon>
        <taxon>Neisseriales</taxon>
        <taxon>Chromobacteriaceae</taxon>
        <taxon>Chromobacterium</taxon>
    </lineage>
</organism>
<dbReference type="Proteomes" id="UP000259465">
    <property type="component" value="Chromosome"/>
</dbReference>
<protein>
    <recommendedName>
        <fullName evidence="1">GT44 domain-containing protein</fullName>
    </recommendedName>
</protein>
<dbReference type="InterPro" id="IPR029044">
    <property type="entry name" value="Nucleotide-diphossugar_trans"/>
</dbReference>